<keyword evidence="2" id="KW-1185">Reference proteome</keyword>
<accession>A0ACD3Z9U4</accession>
<protein>
    <submittedName>
        <fullName evidence="1">Uncharacterized protein</fullName>
    </submittedName>
</protein>
<organism evidence="1 2">
    <name type="scientific">Fusarium solani subsp. cucurbitae</name>
    <name type="common">Neocosmosporum cucurbitae</name>
    <dbReference type="NCBI Taxonomy" id="2747967"/>
    <lineage>
        <taxon>Eukaryota</taxon>
        <taxon>Fungi</taxon>
        <taxon>Dikarya</taxon>
        <taxon>Ascomycota</taxon>
        <taxon>Pezizomycotina</taxon>
        <taxon>Sordariomycetes</taxon>
        <taxon>Hypocreomycetidae</taxon>
        <taxon>Hypocreales</taxon>
        <taxon>Nectriaceae</taxon>
        <taxon>Fusarium</taxon>
        <taxon>Fusarium solani species complex</taxon>
    </lineage>
</organism>
<name>A0ACD3Z9U4_FUSSC</name>
<reference evidence="1" key="1">
    <citation type="submission" date="2021-11" db="EMBL/GenBank/DDBJ databases">
        <title>Fusarium solani-melongenae Genome sequencing and assembly.</title>
        <authorList>
            <person name="Xie S."/>
            <person name="Huang L."/>
            <person name="Zhang X."/>
        </authorList>
    </citation>
    <scope>NUCLEOTIDE SEQUENCE</scope>
    <source>
        <strain evidence="1">CRI 24-3</strain>
    </source>
</reference>
<gene>
    <name evidence="1" type="ORF">LCI18_007778</name>
</gene>
<evidence type="ECO:0000313" key="1">
    <source>
        <dbReference type="EMBL" id="UPK96843.1"/>
    </source>
</evidence>
<dbReference type="EMBL" id="CP090035">
    <property type="protein sequence ID" value="UPK96843.1"/>
    <property type="molecule type" value="Genomic_DNA"/>
</dbReference>
<dbReference type="Proteomes" id="UP000830768">
    <property type="component" value="Chromosome 6"/>
</dbReference>
<proteinExistence type="predicted"/>
<sequence length="401" mass="45112">MKLDTRAMRHLASEDWRVLTAVEMGSKNHELVPTPLIERISRLRGGASGVHRSISALAKVGLIARVKEAKYDGYRLTYGGLDYLALHTHAKRKDVYSVGNRIGVGKESDIMVVADETGTQRVLKIHRLGRISFRTVKSNRDYLKNRQSGSWMYLSRLAAMKEFAFMKALREEGFPVPEPIAQSRHTIVMSLIDAFPLRQISDVPDPASLYADLISLILRLAKHGLIHGDFNEFNILVKEERTKSEDGQEVVNLEPIIIDFPQMVSMEHQNAEMYFDRDVNCIKRFFERRFHFVTTEPGPFFKNAKKTVGKDGVKRLDATVEASGFTKKMLKDLEAAIKDKAETKEQAADDDDDEDDDDEEDEDEDEDEEGDGSSNSGGLLGEDAKNSPDEGVEEGMSKLTV</sequence>
<evidence type="ECO:0000313" key="2">
    <source>
        <dbReference type="Proteomes" id="UP000830768"/>
    </source>
</evidence>